<evidence type="ECO:0000313" key="2">
    <source>
        <dbReference type="Proteomes" id="UP000248790"/>
    </source>
</evidence>
<dbReference type="InterPro" id="IPR053860">
    <property type="entry name" value="DUF6932"/>
</dbReference>
<organism evidence="1 2">
    <name type="scientific">Larkinella arboricola</name>
    <dbReference type="NCBI Taxonomy" id="643671"/>
    <lineage>
        <taxon>Bacteria</taxon>
        <taxon>Pseudomonadati</taxon>
        <taxon>Bacteroidota</taxon>
        <taxon>Cytophagia</taxon>
        <taxon>Cytophagales</taxon>
        <taxon>Spirosomataceae</taxon>
        <taxon>Larkinella</taxon>
    </lineage>
</organism>
<dbReference type="Proteomes" id="UP000248790">
    <property type="component" value="Unassembled WGS sequence"/>
</dbReference>
<keyword evidence="2" id="KW-1185">Reference proteome</keyword>
<protein>
    <recommendedName>
        <fullName evidence="3">Nucleotidyltransferase-like protein</fullName>
    </recommendedName>
</protein>
<dbReference type="OrthoDB" id="2617999at2"/>
<dbReference type="Pfam" id="PF22014">
    <property type="entry name" value="DUF6932"/>
    <property type="match status" value="1"/>
</dbReference>
<name>A0A327WJL3_LARAB</name>
<evidence type="ECO:0000313" key="1">
    <source>
        <dbReference type="EMBL" id="RAJ90062.1"/>
    </source>
</evidence>
<evidence type="ECO:0008006" key="3">
    <source>
        <dbReference type="Google" id="ProtNLM"/>
    </source>
</evidence>
<dbReference type="RefSeq" id="WP_111631537.1">
    <property type="nucleotide sequence ID" value="NZ_QLMC01000015.1"/>
</dbReference>
<comment type="caution">
    <text evidence="1">The sequence shown here is derived from an EMBL/GenBank/DDBJ whole genome shotgun (WGS) entry which is preliminary data.</text>
</comment>
<reference evidence="1 2" key="1">
    <citation type="submission" date="2018-06" db="EMBL/GenBank/DDBJ databases">
        <title>Genomic Encyclopedia of Archaeal and Bacterial Type Strains, Phase II (KMG-II): from individual species to whole genera.</title>
        <authorList>
            <person name="Goeker M."/>
        </authorList>
    </citation>
    <scope>NUCLEOTIDE SEQUENCE [LARGE SCALE GENOMIC DNA]</scope>
    <source>
        <strain evidence="1 2">DSM 21851</strain>
    </source>
</reference>
<dbReference type="AlphaFoldDB" id="A0A327WJL3"/>
<sequence length="154" mass="18370">MKELEYPPLHPEGIKDIDEEQLYPVFVQPFGRGQAHDYRQNLLIQFGQFINQFKRLGLKAELWIDGSFCTRAPDPSDVDLVFFFDLIAIDQLEGDKRDLFERLFTNRKFMKAQYRVEVFYEANSDLLAYQKWQRDFGTCYDDVTPKGIFRIYFN</sequence>
<dbReference type="EMBL" id="QLMC01000015">
    <property type="protein sequence ID" value="RAJ90062.1"/>
    <property type="molecule type" value="Genomic_DNA"/>
</dbReference>
<proteinExistence type="predicted"/>
<accession>A0A327WJL3</accession>
<gene>
    <name evidence="1" type="ORF">LX87_05541</name>
</gene>